<proteinExistence type="predicted"/>
<feature type="domain" description="Ferrous iron transporter FeoA-like" evidence="2">
    <location>
        <begin position="1"/>
        <end position="72"/>
    </location>
</feature>
<dbReference type="AlphaFoldDB" id="A0A9D0ZZJ4"/>
<dbReference type="InterPro" id="IPR007167">
    <property type="entry name" value="Fe-transptr_FeoA-like"/>
</dbReference>
<dbReference type="InterPro" id="IPR038157">
    <property type="entry name" value="FeoA_core_dom"/>
</dbReference>
<sequence>MTLDKAGIGGRYRVEDMQLPTAVEKRLEALGMTHGALIEVLNGKGKGTVIVRVRGTRFALGRALSSGISVSAEAGSGALASVEGAVR</sequence>
<reference evidence="3" key="1">
    <citation type="submission" date="2020-10" db="EMBL/GenBank/DDBJ databases">
        <authorList>
            <person name="Gilroy R."/>
        </authorList>
    </citation>
    <scope>NUCLEOTIDE SEQUENCE</scope>
    <source>
        <strain evidence="3">ChiGjej1B1-2707</strain>
    </source>
</reference>
<comment type="caution">
    <text evidence="3">The sequence shown here is derived from an EMBL/GenBank/DDBJ whole genome shotgun (WGS) entry which is preliminary data.</text>
</comment>
<name>A0A9D0ZZJ4_9ACTN</name>
<dbReference type="SMART" id="SM00899">
    <property type="entry name" value="FeoA"/>
    <property type="match status" value="1"/>
</dbReference>
<dbReference type="Pfam" id="PF04023">
    <property type="entry name" value="FeoA"/>
    <property type="match status" value="1"/>
</dbReference>
<organism evidence="3 4">
    <name type="scientific">Candidatus Aveggerthella stercoripullorum</name>
    <dbReference type="NCBI Taxonomy" id="2840688"/>
    <lineage>
        <taxon>Bacteria</taxon>
        <taxon>Bacillati</taxon>
        <taxon>Actinomycetota</taxon>
        <taxon>Coriobacteriia</taxon>
        <taxon>Eggerthellales</taxon>
        <taxon>Eggerthellaceae</taxon>
        <taxon>Eggerthellaceae incertae sedis</taxon>
        <taxon>Candidatus Aveggerthella</taxon>
    </lineage>
</organism>
<evidence type="ECO:0000256" key="1">
    <source>
        <dbReference type="ARBA" id="ARBA00023004"/>
    </source>
</evidence>
<protein>
    <submittedName>
        <fullName evidence="3">Ferrous iron transport protein A</fullName>
    </submittedName>
</protein>
<dbReference type="SUPFAM" id="SSF50037">
    <property type="entry name" value="C-terminal domain of transcriptional repressors"/>
    <property type="match status" value="1"/>
</dbReference>
<evidence type="ECO:0000259" key="2">
    <source>
        <dbReference type="SMART" id="SM00899"/>
    </source>
</evidence>
<gene>
    <name evidence="3" type="ORF">IAA69_02385</name>
</gene>
<accession>A0A9D0ZZJ4</accession>
<dbReference type="InterPro" id="IPR008988">
    <property type="entry name" value="Transcriptional_repressor_C"/>
</dbReference>
<evidence type="ECO:0000313" key="3">
    <source>
        <dbReference type="EMBL" id="HIR01101.1"/>
    </source>
</evidence>
<dbReference type="Proteomes" id="UP000824261">
    <property type="component" value="Unassembled WGS sequence"/>
</dbReference>
<reference evidence="3" key="2">
    <citation type="journal article" date="2021" name="PeerJ">
        <title>Extensive microbial diversity within the chicken gut microbiome revealed by metagenomics and culture.</title>
        <authorList>
            <person name="Gilroy R."/>
            <person name="Ravi A."/>
            <person name="Getino M."/>
            <person name="Pursley I."/>
            <person name="Horton D.L."/>
            <person name="Alikhan N.F."/>
            <person name="Baker D."/>
            <person name="Gharbi K."/>
            <person name="Hall N."/>
            <person name="Watson M."/>
            <person name="Adriaenssens E.M."/>
            <person name="Foster-Nyarko E."/>
            <person name="Jarju S."/>
            <person name="Secka A."/>
            <person name="Antonio M."/>
            <person name="Oren A."/>
            <person name="Chaudhuri R.R."/>
            <person name="La Ragione R."/>
            <person name="Hildebrand F."/>
            <person name="Pallen M.J."/>
        </authorList>
    </citation>
    <scope>NUCLEOTIDE SEQUENCE</scope>
    <source>
        <strain evidence="3">ChiGjej1B1-2707</strain>
    </source>
</reference>
<keyword evidence="1" id="KW-0408">Iron</keyword>
<dbReference type="GO" id="GO:0046914">
    <property type="term" value="F:transition metal ion binding"/>
    <property type="evidence" value="ECO:0007669"/>
    <property type="project" value="InterPro"/>
</dbReference>
<evidence type="ECO:0000313" key="4">
    <source>
        <dbReference type="Proteomes" id="UP000824261"/>
    </source>
</evidence>
<dbReference type="EMBL" id="DVGB01000030">
    <property type="protein sequence ID" value="HIR01101.1"/>
    <property type="molecule type" value="Genomic_DNA"/>
</dbReference>
<dbReference type="Gene3D" id="2.30.30.90">
    <property type="match status" value="1"/>
</dbReference>